<accession>A0A4Q7YQK2</accession>
<name>A0A4Q7YQK2_9BACT</name>
<comment type="caution">
    <text evidence="1">The sequence shown here is derived from an EMBL/GenBank/DDBJ whole genome shotgun (WGS) entry which is preliminary data.</text>
</comment>
<sequence length="289" mass="31682">MSEQTSAIDHLLAGLIDYAGLYPPAALNMRSAVRNYLGYSRSKHSGVLGRFVVDLDRLHELWAVADDSICNLRLSIIALPAASWPNLRHLLDDGVPIESIEAKAHSPSEIERITKLIPAGITTYFELPISSAEPQALDAIAATAARVKLRTGGLVAEAFPPSEAIANMLKALAHRRIPFKATAGLHHPIRSRYPFTYAPDSPIGTMHGFVNLFLAATLLYLGGTLDEANQLLNEEHPEAFSISPEAIAWRSFHWTSAQLRTVRKEFAISFGSCSFEEPIHDLEALGWLP</sequence>
<dbReference type="EMBL" id="SHKW01000001">
    <property type="protein sequence ID" value="RZU39069.1"/>
    <property type="molecule type" value="Genomic_DNA"/>
</dbReference>
<protein>
    <recommendedName>
        <fullName evidence="3">Transaldolase</fullName>
    </recommendedName>
</protein>
<evidence type="ECO:0000313" key="1">
    <source>
        <dbReference type="EMBL" id="RZU39069.1"/>
    </source>
</evidence>
<gene>
    <name evidence="1" type="ORF">BDD14_0396</name>
</gene>
<proteinExistence type="predicted"/>
<dbReference type="Proteomes" id="UP000292958">
    <property type="component" value="Unassembled WGS sequence"/>
</dbReference>
<dbReference type="AlphaFoldDB" id="A0A4Q7YQK2"/>
<evidence type="ECO:0000313" key="2">
    <source>
        <dbReference type="Proteomes" id="UP000292958"/>
    </source>
</evidence>
<keyword evidence="2" id="KW-1185">Reference proteome</keyword>
<dbReference type="RefSeq" id="WP_130417339.1">
    <property type="nucleotide sequence ID" value="NZ_SHKW01000001.1"/>
</dbReference>
<organism evidence="1 2">
    <name type="scientific">Edaphobacter modestus</name>
    <dbReference type="NCBI Taxonomy" id="388466"/>
    <lineage>
        <taxon>Bacteria</taxon>
        <taxon>Pseudomonadati</taxon>
        <taxon>Acidobacteriota</taxon>
        <taxon>Terriglobia</taxon>
        <taxon>Terriglobales</taxon>
        <taxon>Acidobacteriaceae</taxon>
        <taxon>Edaphobacter</taxon>
    </lineage>
</organism>
<reference evidence="1 2" key="1">
    <citation type="submission" date="2019-02" db="EMBL/GenBank/DDBJ databases">
        <title>Genomic Encyclopedia of Archaeal and Bacterial Type Strains, Phase II (KMG-II): from individual species to whole genera.</title>
        <authorList>
            <person name="Goeker M."/>
        </authorList>
    </citation>
    <scope>NUCLEOTIDE SEQUENCE [LARGE SCALE GENOMIC DNA]</scope>
    <source>
        <strain evidence="1 2">DSM 18101</strain>
    </source>
</reference>
<evidence type="ECO:0008006" key="3">
    <source>
        <dbReference type="Google" id="ProtNLM"/>
    </source>
</evidence>
<dbReference type="OrthoDB" id="9778153at2"/>